<gene>
    <name evidence="1" type="ORF">Ocin01_09515</name>
</gene>
<evidence type="ECO:0000313" key="1">
    <source>
        <dbReference type="EMBL" id="ODM97167.1"/>
    </source>
</evidence>
<reference evidence="1 2" key="1">
    <citation type="journal article" date="2016" name="Genome Biol. Evol.">
        <title>Gene Family Evolution Reflects Adaptation to Soil Environmental Stressors in the Genome of the Collembolan Orchesella cincta.</title>
        <authorList>
            <person name="Faddeeva-Vakhrusheva A."/>
            <person name="Derks M.F."/>
            <person name="Anvar S.Y."/>
            <person name="Agamennone V."/>
            <person name="Suring W."/>
            <person name="Smit S."/>
            <person name="van Straalen N.M."/>
            <person name="Roelofs D."/>
        </authorList>
    </citation>
    <scope>NUCLEOTIDE SEQUENCE [LARGE SCALE GENOMIC DNA]</scope>
    <source>
        <tissue evidence="1">Mixed pool</tissue>
    </source>
</reference>
<dbReference type="Proteomes" id="UP000094527">
    <property type="component" value="Unassembled WGS sequence"/>
</dbReference>
<comment type="caution">
    <text evidence="1">The sequence shown here is derived from an EMBL/GenBank/DDBJ whole genome shotgun (WGS) entry which is preliminary data.</text>
</comment>
<accession>A0A1D2MVP8</accession>
<keyword evidence="2" id="KW-1185">Reference proteome</keyword>
<name>A0A1D2MVP8_ORCCI</name>
<dbReference type="EMBL" id="LJIJ01000467">
    <property type="protein sequence ID" value="ODM97167.1"/>
    <property type="molecule type" value="Genomic_DNA"/>
</dbReference>
<organism evidence="1 2">
    <name type="scientific">Orchesella cincta</name>
    <name type="common">Springtail</name>
    <name type="synonym">Podura cincta</name>
    <dbReference type="NCBI Taxonomy" id="48709"/>
    <lineage>
        <taxon>Eukaryota</taxon>
        <taxon>Metazoa</taxon>
        <taxon>Ecdysozoa</taxon>
        <taxon>Arthropoda</taxon>
        <taxon>Hexapoda</taxon>
        <taxon>Collembola</taxon>
        <taxon>Entomobryomorpha</taxon>
        <taxon>Entomobryoidea</taxon>
        <taxon>Orchesellidae</taxon>
        <taxon>Orchesellinae</taxon>
        <taxon>Orchesella</taxon>
    </lineage>
</organism>
<proteinExistence type="predicted"/>
<dbReference type="AlphaFoldDB" id="A0A1D2MVP8"/>
<evidence type="ECO:0000313" key="2">
    <source>
        <dbReference type="Proteomes" id="UP000094527"/>
    </source>
</evidence>
<sequence>MLIILVKLVKMLKISARSVLLVAVVTIFIIVEMEVANAKPAESPLLTCNEHCPDSPFYCLQCCQVHGFRGGRGSCRGSTCYCRI</sequence>
<protein>
    <submittedName>
        <fullName evidence="1">Uncharacterized protein</fullName>
    </submittedName>
</protein>